<name>A0AAN8FZU2_PATCE</name>
<organism evidence="7 8">
    <name type="scientific">Patella caerulea</name>
    <name type="common">Rayed Mediterranean limpet</name>
    <dbReference type="NCBI Taxonomy" id="87958"/>
    <lineage>
        <taxon>Eukaryota</taxon>
        <taxon>Metazoa</taxon>
        <taxon>Spiralia</taxon>
        <taxon>Lophotrochozoa</taxon>
        <taxon>Mollusca</taxon>
        <taxon>Gastropoda</taxon>
        <taxon>Patellogastropoda</taxon>
        <taxon>Patelloidea</taxon>
        <taxon>Patellidae</taxon>
        <taxon>Patella</taxon>
    </lineage>
</organism>
<sequence length="347" mass="39892">MKVRYLCKRKYKTIGIIVAIAIIFFLLQFFSLNRLSVWNRRIPEYTLEDIGNIDDGETFAKELAIVEAKIEKDDRESKSLLTGVHLKDLEVYKPDKQGMFTCLITKVKIEYSNLNDDYCDCADSSDEPGTNACPHSKFYCKYQMPDEDPLFITGSKVNDGICDCCDGSDEWANHKVPDNIRIVDNSKTYSVSHTPCVNICQNDVRNKAQEQRVLRMGLKLRQNYLSAAKHLGTDANYGPENVFFLLSEKCFDLKVYQYEYKICPFKSITQDEFPHSSFNLGRNPVWKSLERRNYVLLMKDGDNRLCPGGNARITKIRFFCGLQDLPLTIKEEETCVYILKFTTPAAC</sequence>
<keyword evidence="8" id="KW-1185">Reference proteome</keyword>
<dbReference type="PROSITE" id="PS51914">
    <property type="entry name" value="MRH"/>
    <property type="match status" value="1"/>
</dbReference>
<evidence type="ECO:0000313" key="7">
    <source>
        <dbReference type="EMBL" id="KAK6167497.1"/>
    </source>
</evidence>
<keyword evidence="5" id="KW-0812">Transmembrane</keyword>
<keyword evidence="4" id="KW-1015">Disulfide bond</keyword>
<dbReference type="GO" id="GO:0006491">
    <property type="term" value="P:N-glycan processing"/>
    <property type="evidence" value="ECO:0007669"/>
    <property type="project" value="TreeGrafter"/>
</dbReference>
<dbReference type="Pfam" id="PF12999">
    <property type="entry name" value="PRKCSH-like"/>
    <property type="match status" value="1"/>
</dbReference>
<reference evidence="7 8" key="1">
    <citation type="submission" date="2024-01" db="EMBL/GenBank/DDBJ databases">
        <title>The genome of the rayed Mediterranean limpet Patella caerulea (Linnaeus, 1758).</title>
        <authorList>
            <person name="Anh-Thu Weber A."/>
            <person name="Halstead-Nussloch G."/>
        </authorList>
    </citation>
    <scope>NUCLEOTIDE SEQUENCE [LARGE SCALE GENOMIC DNA]</scope>
    <source>
        <strain evidence="7">AATW-2023a</strain>
        <tissue evidence="7">Whole specimen</tissue>
    </source>
</reference>
<proteinExistence type="predicted"/>
<dbReference type="SUPFAM" id="SSF50911">
    <property type="entry name" value="Mannose 6-phosphate receptor domain"/>
    <property type="match status" value="1"/>
</dbReference>
<feature type="transmembrane region" description="Helical" evidence="5">
    <location>
        <begin position="12"/>
        <end position="32"/>
    </location>
</feature>
<dbReference type="EMBL" id="JAZGQO010000018">
    <property type="protein sequence ID" value="KAK6167497.1"/>
    <property type="molecule type" value="Genomic_DNA"/>
</dbReference>
<keyword evidence="5" id="KW-0472">Membrane</keyword>
<evidence type="ECO:0000256" key="5">
    <source>
        <dbReference type="SAM" id="Phobius"/>
    </source>
</evidence>
<dbReference type="PANTHER" id="PTHR12630">
    <property type="entry name" value="N-LINKED OLIGOSACCHARIDE PROCESSING"/>
    <property type="match status" value="1"/>
</dbReference>
<dbReference type="InterPro" id="IPR039794">
    <property type="entry name" value="Gtb1-like"/>
</dbReference>
<keyword evidence="5" id="KW-1133">Transmembrane helix</keyword>
<evidence type="ECO:0000256" key="4">
    <source>
        <dbReference type="ARBA" id="ARBA00023157"/>
    </source>
</evidence>
<dbReference type="GO" id="GO:0017177">
    <property type="term" value="C:glucosidase II complex"/>
    <property type="evidence" value="ECO:0007669"/>
    <property type="project" value="TreeGrafter"/>
</dbReference>
<evidence type="ECO:0000313" key="8">
    <source>
        <dbReference type="Proteomes" id="UP001347796"/>
    </source>
</evidence>
<dbReference type="InterPro" id="IPR044865">
    <property type="entry name" value="MRH_dom"/>
</dbReference>
<evidence type="ECO:0000256" key="1">
    <source>
        <dbReference type="ARBA" id="ARBA00022387"/>
    </source>
</evidence>
<dbReference type="InterPro" id="IPR036607">
    <property type="entry name" value="PRKCSH"/>
</dbReference>
<dbReference type="PANTHER" id="PTHR12630:SF1">
    <property type="entry name" value="GLUCOSIDASE 2 SUBUNIT BETA"/>
    <property type="match status" value="1"/>
</dbReference>
<evidence type="ECO:0000259" key="6">
    <source>
        <dbReference type="PROSITE" id="PS51914"/>
    </source>
</evidence>
<dbReference type="Gene3D" id="2.70.130.10">
    <property type="entry name" value="Mannose-6-phosphate receptor binding domain"/>
    <property type="match status" value="1"/>
</dbReference>
<protein>
    <recommendedName>
        <fullName evidence="1">Glucosidase 2 subunit beta</fullName>
    </recommendedName>
</protein>
<dbReference type="InterPro" id="IPR009011">
    <property type="entry name" value="Man6P_isomerase_rcpt-bd_dom_sf"/>
</dbReference>
<dbReference type="AlphaFoldDB" id="A0AAN8FZU2"/>
<evidence type="ECO:0000256" key="3">
    <source>
        <dbReference type="ARBA" id="ARBA00022824"/>
    </source>
</evidence>
<dbReference type="InterPro" id="IPR028146">
    <property type="entry name" value="PRKCSH_N"/>
</dbReference>
<keyword evidence="3" id="KW-0256">Endoplasmic reticulum</keyword>
<feature type="domain" description="MRH" evidence="6">
    <location>
        <begin position="248"/>
        <end position="347"/>
    </location>
</feature>
<dbReference type="Pfam" id="PF13015">
    <property type="entry name" value="PRKCSH_1"/>
    <property type="match status" value="1"/>
</dbReference>
<comment type="caution">
    <text evidence="7">The sequence shown here is derived from an EMBL/GenBank/DDBJ whole genome shotgun (WGS) entry which is preliminary data.</text>
</comment>
<gene>
    <name evidence="7" type="ORF">SNE40_021511</name>
</gene>
<accession>A0AAN8FZU2</accession>
<keyword evidence="2" id="KW-0732">Signal</keyword>
<dbReference type="Proteomes" id="UP001347796">
    <property type="component" value="Unassembled WGS sequence"/>
</dbReference>
<evidence type="ECO:0000256" key="2">
    <source>
        <dbReference type="ARBA" id="ARBA00022729"/>
    </source>
</evidence>